<keyword evidence="2" id="KW-0805">Transcription regulation</keyword>
<dbReference type="Gene3D" id="1.10.10.10">
    <property type="entry name" value="Winged helix-like DNA-binding domain superfamily/Winged helix DNA-binding domain"/>
    <property type="match status" value="1"/>
</dbReference>
<dbReference type="Gene3D" id="3.40.190.290">
    <property type="match status" value="1"/>
</dbReference>
<dbReference type="InterPro" id="IPR000847">
    <property type="entry name" value="LysR_HTH_N"/>
</dbReference>
<dbReference type="InterPro" id="IPR058163">
    <property type="entry name" value="LysR-type_TF_proteobact-type"/>
</dbReference>
<protein>
    <submittedName>
        <fullName evidence="6">LysR family transcriptional regulator</fullName>
    </submittedName>
</protein>
<dbReference type="SUPFAM" id="SSF53850">
    <property type="entry name" value="Periplasmic binding protein-like II"/>
    <property type="match status" value="1"/>
</dbReference>
<name>A0ABX2IB45_9RHOO</name>
<dbReference type="SUPFAM" id="SSF46785">
    <property type="entry name" value="Winged helix' DNA-binding domain"/>
    <property type="match status" value="1"/>
</dbReference>
<dbReference type="Pfam" id="PF00126">
    <property type="entry name" value="HTH_1"/>
    <property type="match status" value="1"/>
</dbReference>
<dbReference type="InterPro" id="IPR036390">
    <property type="entry name" value="WH_DNA-bd_sf"/>
</dbReference>
<dbReference type="Pfam" id="PF03466">
    <property type="entry name" value="LysR_substrate"/>
    <property type="match status" value="1"/>
</dbReference>
<proteinExistence type="inferred from homology"/>
<dbReference type="PROSITE" id="PS50931">
    <property type="entry name" value="HTH_LYSR"/>
    <property type="match status" value="1"/>
</dbReference>
<dbReference type="CDD" id="cd08471">
    <property type="entry name" value="PBP2_CrgA_like_2"/>
    <property type="match status" value="1"/>
</dbReference>
<evidence type="ECO:0000256" key="1">
    <source>
        <dbReference type="ARBA" id="ARBA00009437"/>
    </source>
</evidence>
<organism evidence="6 7">
    <name type="scientific">Uliginosibacterium aquaticum</name>
    <dbReference type="NCBI Taxonomy" id="2731212"/>
    <lineage>
        <taxon>Bacteria</taxon>
        <taxon>Pseudomonadati</taxon>
        <taxon>Pseudomonadota</taxon>
        <taxon>Betaproteobacteria</taxon>
        <taxon>Rhodocyclales</taxon>
        <taxon>Zoogloeaceae</taxon>
        <taxon>Uliginosibacterium</taxon>
    </lineage>
</organism>
<feature type="domain" description="HTH lysR-type" evidence="5">
    <location>
        <begin position="9"/>
        <end position="59"/>
    </location>
</feature>
<keyword evidence="3" id="KW-0238">DNA-binding</keyword>
<dbReference type="PANTHER" id="PTHR30537:SF5">
    <property type="entry name" value="HTH-TYPE TRANSCRIPTIONAL ACTIVATOR TTDR-RELATED"/>
    <property type="match status" value="1"/>
</dbReference>
<dbReference type="InterPro" id="IPR036388">
    <property type="entry name" value="WH-like_DNA-bd_sf"/>
</dbReference>
<reference evidence="6 7" key="1">
    <citation type="submission" date="2020-06" db="EMBL/GenBank/DDBJ databases">
        <title>Draft genome of Uliginosibacterium sp. IMCC34675.</title>
        <authorList>
            <person name="Song J."/>
        </authorList>
    </citation>
    <scope>NUCLEOTIDE SEQUENCE [LARGE SCALE GENOMIC DNA]</scope>
    <source>
        <strain evidence="6 7">IMCC34675</strain>
    </source>
</reference>
<evidence type="ECO:0000313" key="6">
    <source>
        <dbReference type="EMBL" id="NSL53496.1"/>
    </source>
</evidence>
<comment type="similarity">
    <text evidence="1">Belongs to the LysR transcriptional regulatory family.</text>
</comment>
<evidence type="ECO:0000259" key="5">
    <source>
        <dbReference type="PROSITE" id="PS50931"/>
    </source>
</evidence>
<dbReference type="Proteomes" id="UP000778523">
    <property type="component" value="Unassembled WGS sequence"/>
</dbReference>
<evidence type="ECO:0000256" key="2">
    <source>
        <dbReference type="ARBA" id="ARBA00023015"/>
    </source>
</evidence>
<evidence type="ECO:0000313" key="7">
    <source>
        <dbReference type="Proteomes" id="UP000778523"/>
    </source>
</evidence>
<evidence type="ECO:0000256" key="4">
    <source>
        <dbReference type="ARBA" id="ARBA00023163"/>
    </source>
</evidence>
<sequence length="301" mass="32532">MDRLLSMGVFVAVAEEESFARAARRLAMSPPAVTRTIAALEGHLGVKLLNRTTRYVRVTEAGQRYLDDARRVIAAADEADEAAAGVNAAPRGHVTITAPVSFGRLHVMPCVVEYLARYPETEVNALLLDRVVNLVEEGVDVGVRIGNLPDASFKALRVGQIRRVLCAAPDYLAQHDEPTEPQQLAAHQIIAATSVSPMVEWRFGLEGAEQAVRIRPRLTVTNNDAAIAAAVRGAGIARLLSYQVASAVAEGTLRIVMAAHEPPPMPIHVIHREGRQASAKVRALVDLLVEHLRAERSLQPG</sequence>
<dbReference type="PANTHER" id="PTHR30537">
    <property type="entry name" value="HTH-TYPE TRANSCRIPTIONAL REGULATOR"/>
    <property type="match status" value="1"/>
</dbReference>
<accession>A0ABX2IB45</accession>
<keyword evidence="4" id="KW-0804">Transcription</keyword>
<evidence type="ECO:0000256" key="3">
    <source>
        <dbReference type="ARBA" id="ARBA00023125"/>
    </source>
</evidence>
<dbReference type="InterPro" id="IPR005119">
    <property type="entry name" value="LysR_subst-bd"/>
</dbReference>
<keyword evidence="7" id="KW-1185">Reference proteome</keyword>
<gene>
    <name evidence="6" type="ORF">HJ583_000510</name>
</gene>
<dbReference type="PRINTS" id="PR00039">
    <property type="entry name" value="HTHLYSR"/>
</dbReference>
<dbReference type="RefSeq" id="WP_170019568.1">
    <property type="nucleotide sequence ID" value="NZ_JABCSC020000001.1"/>
</dbReference>
<comment type="caution">
    <text evidence="6">The sequence shown here is derived from an EMBL/GenBank/DDBJ whole genome shotgun (WGS) entry which is preliminary data.</text>
</comment>
<dbReference type="EMBL" id="JABCSC020000001">
    <property type="protein sequence ID" value="NSL53496.1"/>
    <property type="molecule type" value="Genomic_DNA"/>
</dbReference>